<sequence length="165" mass="17541">MLADLPTAAGRRAAIDGVLAEVDGRLDGAILAAGVGPSPGTDRPRLIFEVNYFGVVELLDGWRSALAGADEAKVVVFGSNSTTTTPLVPRRAIRALLAGDIEKALRALRIFGRNAPSIAYGTSCAVVPVAARVYSNPIPWWPRVTSVCYSSCRAPRFGMSTRRGW</sequence>
<protein>
    <submittedName>
        <fullName evidence="1">Uncharacterized protein</fullName>
    </submittedName>
</protein>
<evidence type="ECO:0000313" key="2">
    <source>
        <dbReference type="Proteomes" id="UP000238356"/>
    </source>
</evidence>
<dbReference type="AlphaFoldDB" id="A0A2S5ZXC5"/>
<reference evidence="1 2" key="1">
    <citation type="submission" date="2018-02" db="EMBL/GenBank/DDBJ databases">
        <title>8 Nocardia nova and 1 Nocardia cyriacigeorgica strain used for evolution to TMP-SMX.</title>
        <authorList>
            <person name="Mehta H."/>
            <person name="Weng J."/>
            <person name="Shamoo Y."/>
        </authorList>
    </citation>
    <scope>NUCLEOTIDE SEQUENCE [LARGE SCALE GENOMIC DNA]</scope>
    <source>
        <strain evidence="1 2">BAA2227</strain>
    </source>
</reference>
<accession>A0A2S5ZXC5</accession>
<organism evidence="1 2">
    <name type="scientific">Nocardia nova</name>
    <dbReference type="NCBI Taxonomy" id="37330"/>
    <lineage>
        <taxon>Bacteria</taxon>
        <taxon>Bacillati</taxon>
        <taxon>Actinomycetota</taxon>
        <taxon>Actinomycetes</taxon>
        <taxon>Mycobacteriales</taxon>
        <taxon>Nocardiaceae</taxon>
        <taxon>Nocardia</taxon>
    </lineage>
</organism>
<dbReference type="EMBL" id="PSZD01000028">
    <property type="protein sequence ID" value="PPJ22662.1"/>
    <property type="molecule type" value="Genomic_DNA"/>
</dbReference>
<proteinExistence type="predicted"/>
<name>A0A2S5ZXC5_9NOCA</name>
<keyword evidence="2" id="KW-1185">Reference proteome</keyword>
<dbReference type="Gene3D" id="3.40.50.720">
    <property type="entry name" value="NAD(P)-binding Rossmann-like Domain"/>
    <property type="match status" value="1"/>
</dbReference>
<dbReference type="Proteomes" id="UP000238356">
    <property type="component" value="Unassembled WGS sequence"/>
</dbReference>
<comment type="caution">
    <text evidence="1">The sequence shown here is derived from an EMBL/GenBank/DDBJ whole genome shotgun (WGS) entry which is preliminary data.</text>
</comment>
<dbReference type="InterPro" id="IPR036291">
    <property type="entry name" value="NAD(P)-bd_dom_sf"/>
</dbReference>
<gene>
    <name evidence="1" type="ORF">C5F51_30500</name>
</gene>
<evidence type="ECO:0000313" key="1">
    <source>
        <dbReference type="EMBL" id="PPJ22662.1"/>
    </source>
</evidence>
<dbReference type="SUPFAM" id="SSF51735">
    <property type="entry name" value="NAD(P)-binding Rossmann-fold domains"/>
    <property type="match status" value="1"/>
</dbReference>